<evidence type="ECO:0000313" key="2">
    <source>
        <dbReference type="EMBL" id="GAD79521.1"/>
    </source>
</evidence>
<keyword evidence="1" id="KW-0732">Signal</keyword>
<evidence type="ECO:0008006" key="4">
    <source>
        <dbReference type="Google" id="ProtNLM"/>
    </source>
</evidence>
<feature type="signal peptide" evidence="1">
    <location>
        <begin position="1"/>
        <end position="18"/>
    </location>
</feature>
<name>U3AHW6_9VIBR</name>
<proteinExistence type="predicted"/>
<dbReference type="Proteomes" id="UP000016562">
    <property type="component" value="Unassembled WGS sequence"/>
</dbReference>
<dbReference type="PROSITE" id="PS51257">
    <property type="entry name" value="PROKAR_LIPOPROTEIN"/>
    <property type="match status" value="1"/>
</dbReference>
<sequence length="232" mass="24461">MKKLTLGLLVASSLFGCASTAIMVKSDAVSAQPVLPVTVDGKFGGFGDEGSFKVAELYNGRFTRDSNKSSYFGVMGSTQGSMMAELDSKDGKHWKLQCSGKESNLSLASLGLSSKAKPFKCDITEDGQSVGTYEITAEHSLMGASKESGFVSVNGVKIQLAAVKKAQGSAFETGQPLGYSFTIDGKEVAATQTNGSISIQMLPELTDSQRDTVVVGSIASALSWRPENREDD</sequence>
<accession>U3AHW6</accession>
<evidence type="ECO:0000313" key="3">
    <source>
        <dbReference type="Proteomes" id="UP000016562"/>
    </source>
</evidence>
<dbReference type="OrthoDB" id="6397565at2"/>
<reference evidence="2 3" key="1">
    <citation type="submission" date="2013-09" db="EMBL/GenBank/DDBJ databases">
        <title>Whole genome shotgun sequence of Vibrio ezurae NBRC 102218.</title>
        <authorList>
            <person name="Yoshida I."/>
            <person name="Hosoyama A."/>
            <person name="Numata M."/>
            <person name="Hashimoto M."/>
            <person name="Hosoyama Y."/>
            <person name="Tsuchikane K."/>
            <person name="Noguchi M."/>
            <person name="Hirakata S."/>
            <person name="Ichikawa N."/>
            <person name="Ohji S."/>
            <person name="Yamazoe A."/>
            <person name="Fujita N."/>
        </authorList>
    </citation>
    <scope>NUCLEOTIDE SEQUENCE [LARGE SCALE GENOMIC DNA]</scope>
    <source>
        <strain evidence="2 3">NBRC 102218</strain>
    </source>
</reference>
<evidence type="ECO:0000256" key="1">
    <source>
        <dbReference type="SAM" id="SignalP"/>
    </source>
</evidence>
<comment type="caution">
    <text evidence="2">The sequence shown here is derived from an EMBL/GenBank/DDBJ whole genome shotgun (WGS) entry which is preliminary data.</text>
</comment>
<dbReference type="AlphaFoldDB" id="U3AHW6"/>
<dbReference type="eggNOG" id="ENOG5033Q6B">
    <property type="taxonomic scope" value="Bacteria"/>
</dbReference>
<protein>
    <recommendedName>
        <fullName evidence="4">Lipoprotein</fullName>
    </recommendedName>
</protein>
<dbReference type="STRING" id="1219080.VEZ01S_17_00080"/>
<dbReference type="EMBL" id="BATM01000017">
    <property type="protein sequence ID" value="GAD79521.1"/>
    <property type="molecule type" value="Genomic_DNA"/>
</dbReference>
<organism evidence="2 3">
    <name type="scientific">Vibrio ezurae NBRC 102218</name>
    <dbReference type="NCBI Taxonomy" id="1219080"/>
    <lineage>
        <taxon>Bacteria</taxon>
        <taxon>Pseudomonadati</taxon>
        <taxon>Pseudomonadota</taxon>
        <taxon>Gammaproteobacteria</taxon>
        <taxon>Vibrionales</taxon>
        <taxon>Vibrionaceae</taxon>
        <taxon>Vibrio</taxon>
    </lineage>
</organism>
<gene>
    <name evidence="2" type="ORF">VEZ01S_17_00080</name>
</gene>
<keyword evidence="3" id="KW-1185">Reference proteome</keyword>
<dbReference type="RefSeq" id="WP_021713230.1">
    <property type="nucleotide sequence ID" value="NZ_BATM01000017.1"/>
</dbReference>
<feature type="chain" id="PRO_5004637839" description="Lipoprotein" evidence="1">
    <location>
        <begin position="19"/>
        <end position="232"/>
    </location>
</feature>